<comment type="caution">
    <text evidence="1">The sequence shown here is derived from an EMBL/GenBank/DDBJ whole genome shotgun (WGS) entry which is preliminary data.</text>
</comment>
<dbReference type="Proteomes" id="UP000724584">
    <property type="component" value="Unassembled WGS sequence"/>
</dbReference>
<protein>
    <submittedName>
        <fullName evidence="1">Uncharacterized protein</fullName>
    </submittedName>
</protein>
<dbReference type="EMBL" id="JAGIZQ010000001">
    <property type="protein sequence ID" value="KAH6649805.1"/>
    <property type="molecule type" value="Genomic_DNA"/>
</dbReference>
<evidence type="ECO:0000313" key="1">
    <source>
        <dbReference type="EMBL" id="KAH6649805.1"/>
    </source>
</evidence>
<evidence type="ECO:0000313" key="2">
    <source>
        <dbReference type="Proteomes" id="UP000724584"/>
    </source>
</evidence>
<organism evidence="1 2">
    <name type="scientific">Chaetomium tenue</name>
    <dbReference type="NCBI Taxonomy" id="1854479"/>
    <lineage>
        <taxon>Eukaryota</taxon>
        <taxon>Fungi</taxon>
        <taxon>Dikarya</taxon>
        <taxon>Ascomycota</taxon>
        <taxon>Pezizomycotina</taxon>
        <taxon>Sordariomycetes</taxon>
        <taxon>Sordariomycetidae</taxon>
        <taxon>Sordariales</taxon>
        <taxon>Chaetomiaceae</taxon>
        <taxon>Chaetomium</taxon>
    </lineage>
</organism>
<gene>
    <name evidence="1" type="ORF">F5144DRAFT_501271</name>
</gene>
<accession>A0ACB7PNA5</accession>
<name>A0ACB7PNA5_9PEZI</name>
<proteinExistence type="predicted"/>
<keyword evidence="2" id="KW-1185">Reference proteome</keyword>
<sequence>MSLSLVYRAARPSLFANSTSRISLTTFPTRHASLSAINRGLVRSEKARPQGARPNKFNDLADGGKRLNYAERKKAREELAKQRPNFKIRKGKKDITMYPEKAKAQSRQARFYDPKSSFGKKSLVYKMKTGQLSEELKALQLEDSGPTDSAFERTGSRPDLHAPRRTVRKAARRRDGKGDKDMVDAADFIAALSRPAHSSSDGGRRDAPSRSRDSAGGRSAAGQHRDAPPRGQDSFTGKDASRARDSFGSGDASKDSSFKARDTSSKARDTSYKAHDTSARPRDSPRQERDGSRDFSRRDRDTDRGFRDAPRPERDSFAPRDSPRRDRDHDRDFGDASHQERDTFAPGTDHAPLSITYTTAASQFLYGKSVRKNIPTTILGEDGMRLLDKMSSARPHNGFVLEASPLPQPPLTALAALPDDYTTNPRCAITLGHQSAEEAAINGHPTSIPTLSASHKPLVLILDQILDPGNLGAILRTASFLGATAVGITRHGSAPLTPVALKASSGAAESLSLFAVSSLPEFLNASRANGWAVYAAVAEGPSSERRQRRHVDVRDVTETDPLRREPCVLLVGNEGEGLSRLAVKKADYEVNVPNLAVPGSGVDSLNVSVAVGLLCSAFLSGVSREMGGLGALTGLGGGGERVKEDLW</sequence>
<reference evidence="1 2" key="1">
    <citation type="journal article" date="2021" name="Nat. Commun.">
        <title>Genetic determinants of endophytism in the Arabidopsis root mycobiome.</title>
        <authorList>
            <person name="Mesny F."/>
            <person name="Miyauchi S."/>
            <person name="Thiergart T."/>
            <person name="Pickel B."/>
            <person name="Atanasova L."/>
            <person name="Karlsson M."/>
            <person name="Huettel B."/>
            <person name="Barry K.W."/>
            <person name="Haridas S."/>
            <person name="Chen C."/>
            <person name="Bauer D."/>
            <person name="Andreopoulos W."/>
            <person name="Pangilinan J."/>
            <person name="LaButti K."/>
            <person name="Riley R."/>
            <person name="Lipzen A."/>
            <person name="Clum A."/>
            <person name="Drula E."/>
            <person name="Henrissat B."/>
            <person name="Kohler A."/>
            <person name="Grigoriev I.V."/>
            <person name="Martin F.M."/>
            <person name="Hacquard S."/>
        </authorList>
    </citation>
    <scope>NUCLEOTIDE SEQUENCE [LARGE SCALE GENOMIC DNA]</scope>
    <source>
        <strain evidence="1 2">MPI-SDFR-AT-0079</strain>
    </source>
</reference>